<evidence type="ECO:0000256" key="7">
    <source>
        <dbReference type="ARBA" id="ARBA00022737"/>
    </source>
</evidence>
<dbReference type="SUPFAM" id="SSF57535">
    <property type="entry name" value="Complement control module/SCR domain"/>
    <property type="match status" value="2"/>
</dbReference>
<dbReference type="EMBL" id="JACASE010000010">
    <property type="protein sequence ID" value="KAF6431390.1"/>
    <property type="molecule type" value="Genomic_DNA"/>
</dbReference>
<evidence type="ECO:0000256" key="11">
    <source>
        <dbReference type="ARBA" id="ARBA00023157"/>
    </source>
</evidence>
<evidence type="ECO:0000256" key="9">
    <source>
        <dbReference type="ARBA" id="ARBA00022989"/>
    </source>
</evidence>
<evidence type="ECO:0000256" key="16">
    <source>
        <dbReference type="SAM" id="MobiDB-lite"/>
    </source>
</evidence>
<comment type="subunit">
    <text evidence="14">Non-covalent dimer of an alpha and a beta subunit. IL2R exists in 3 different forms: a high affinity dimer, an intermediate affinity monomer (beta subunit), and a low affinity monomer (alpha subunit). The high and intermediate affinity forms also associate with a gamma subunit.</text>
</comment>
<dbReference type="PANTHER" id="PTHR10573:SF0">
    <property type="entry name" value="INTERLEUKIN-2 RECEPTOR SUBUNIT ALPHA"/>
    <property type="match status" value="1"/>
</dbReference>
<dbReference type="GO" id="GO:0016020">
    <property type="term" value="C:membrane"/>
    <property type="evidence" value="ECO:0007669"/>
    <property type="project" value="UniProtKB-SubCell"/>
</dbReference>
<comment type="function">
    <text evidence="1">Receptor for interleukin-2. The receptor is involved in the regulation of immune tolerance by controlling regulatory T cells (TREGs) activity. TREGs suppress the activation and expansion of autoreactive T-cells.</text>
</comment>
<dbReference type="GO" id="GO:0006954">
    <property type="term" value="P:inflammatory response"/>
    <property type="evidence" value="ECO:0007669"/>
    <property type="project" value="TreeGrafter"/>
</dbReference>
<evidence type="ECO:0000256" key="2">
    <source>
        <dbReference type="ARBA" id="ARBA00004479"/>
    </source>
</evidence>
<evidence type="ECO:0000313" key="18">
    <source>
        <dbReference type="EMBL" id="KAF6431390.1"/>
    </source>
</evidence>
<evidence type="ECO:0000256" key="5">
    <source>
        <dbReference type="ARBA" id="ARBA00022692"/>
    </source>
</evidence>
<evidence type="ECO:0000259" key="17">
    <source>
        <dbReference type="PROSITE" id="PS50923"/>
    </source>
</evidence>
<keyword evidence="6" id="KW-0732">Signal</keyword>
<dbReference type="GO" id="GO:0019976">
    <property type="term" value="F:interleukin-2 binding"/>
    <property type="evidence" value="ECO:0007669"/>
    <property type="project" value="InterPro"/>
</dbReference>
<dbReference type="Pfam" id="PF00084">
    <property type="entry name" value="Sushi"/>
    <property type="match status" value="1"/>
</dbReference>
<dbReference type="Gene3D" id="2.20.28.230">
    <property type="match status" value="3"/>
</dbReference>
<comment type="caution">
    <text evidence="18">The sequence shown here is derived from an EMBL/GenBank/DDBJ whole genome shotgun (WGS) entry which is preliminary data.</text>
</comment>
<gene>
    <name evidence="18" type="ORF">HJG63_006718</name>
</gene>
<evidence type="ECO:0000256" key="1">
    <source>
        <dbReference type="ARBA" id="ARBA00002381"/>
    </source>
</evidence>
<keyword evidence="12 18" id="KW-0675">Receptor</keyword>
<keyword evidence="7" id="KW-0677">Repeat</keyword>
<accession>A0A7J8E7Q8</accession>
<evidence type="ECO:0000256" key="15">
    <source>
        <dbReference type="PROSITE-ProRule" id="PRU00302"/>
    </source>
</evidence>
<evidence type="ECO:0000256" key="10">
    <source>
        <dbReference type="ARBA" id="ARBA00023136"/>
    </source>
</evidence>
<evidence type="ECO:0000256" key="14">
    <source>
        <dbReference type="ARBA" id="ARBA00025938"/>
    </source>
</evidence>
<comment type="subcellular location">
    <subcellularLocation>
        <location evidence="2">Membrane</location>
        <topology evidence="2">Single-pass type I membrane protein</topology>
    </subcellularLocation>
</comment>
<dbReference type="InterPro" id="IPR015486">
    <property type="entry name" value="IL-2_rcpt_alpha"/>
</dbReference>
<keyword evidence="9" id="KW-1133">Transmembrane helix</keyword>
<dbReference type="GO" id="GO:0004911">
    <property type="term" value="F:interleukin-2 receptor activity"/>
    <property type="evidence" value="ECO:0007669"/>
    <property type="project" value="InterPro"/>
</dbReference>
<evidence type="ECO:0000256" key="6">
    <source>
        <dbReference type="ARBA" id="ARBA00022729"/>
    </source>
</evidence>
<sequence>MSPAAELCGKKFPGAQIGKEDSRTLCRVVETELSARLPSRQSICPLNPPVVRDATFKALTYEVGTRLNCECKRGFRRISNGSAYMKCAGHPGHSSWENQCQCVRISRGNSEKRVTPKPEEPKGRKTTDGQSRTQPTNQAPLPGHCREPPPWDHEDSERIYHFVVGQAVHYECAQGFRALQRGPATSVCEMTCGKTRWTRPQIKCVKERQDGQLPGTEAPSPTHTLLLPSARPMRNSRPTRRAARTGLSIFSGLCFSLILEKKTR</sequence>
<dbReference type="GO" id="GO:0006955">
    <property type="term" value="P:immune response"/>
    <property type="evidence" value="ECO:0007669"/>
    <property type="project" value="UniProtKB-ARBA"/>
</dbReference>
<keyword evidence="4 15" id="KW-0768">Sushi</keyword>
<dbReference type="SMART" id="SM00032">
    <property type="entry name" value="CCP"/>
    <property type="match status" value="2"/>
</dbReference>
<organism evidence="18 19">
    <name type="scientific">Rousettus aegyptiacus</name>
    <name type="common">Egyptian fruit bat</name>
    <name type="synonym">Pteropus aegyptiacus</name>
    <dbReference type="NCBI Taxonomy" id="9407"/>
    <lineage>
        <taxon>Eukaryota</taxon>
        <taxon>Metazoa</taxon>
        <taxon>Chordata</taxon>
        <taxon>Craniata</taxon>
        <taxon>Vertebrata</taxon>
        <taxon>Euteleostomi</taxon>
        <taxon>Mammalia</taxon>
        <taxon>Eutheria</taxon>
        <taxon>Laurasiatheria</taxon>
        <taxon>Chiroptera</taxon>
        <taxon>Yinpterochiroptera</taxon>
        <taxon>Pteropodoidea</taxon>
        <taxon>Pteropodidae</taxon>
        <taxon>Rousettinae</taxon>
        <taxon>Rousettus</taxon>
    </lineage>
</organism>
<dbReference type="PROSITE" id="PS50923">
    <property type="entry name" value="SUSHI"/>
    <property type="match status" value="1"/>
</dbReference>
<feature type="domain" description="Sushi" evidence="17">
    <location>
        <begin position="143"/>
        <end position="206"/>
    </location>
</feature>
<evidence type="ECO:0000256" key="3">
    <source>
        <dbReference type="ARBA" id="ARBA00013445"/>
    </source>
</evidence>
<keyword evidence="11 15" id="KW-1015">Disulfide bond</keyword>
<evidence type="ECO:0000256" key="13">
    <source>
        <dbReference type="ARBA" id="ARBA00023180"/>
    </source>
</evidence>
<keyword evidence="13" id="KW-0325">Glycoprotein</keyword>
<protein>
    <recommendedName>
        <fullName evidence="3">Interleukin-2 receptor subunit alpha</fullName>
    </recommendedName>
</protein>
<proteinExistence type="predicted"/>
<feature type="region of interest" description="Disordered" evidence="16">
    <location>
        <begin position="209"/>
        <end position="241"/>
    </location>
</feature>
<evidence type="ECO:0000256" key="8">
    <source>
        <dbReference type="ARBA" id="ARBA00022859"/>
    </source>
</evidence>
<evidence type="ECO:0000256" key="12">
    <source>
        <dbReference type="ARBA" id="ARBA00023170"/>
    </source>
</evidence>
<dbReference type="FunFam" id="2.20.28.230:FF:000002">
    <property type="entry name" value="Interleukin-2 receptor subunit alpha"/>
    <property type="match status" value="1"/>
</dbReference>
<keyword evidence="10" id="KW-0472">Membrane</keyword>
<keyword evidence="19" id="KW-1185">Reference proteome</keyword>
<name>A0A7J8E7Q8_ROUAE</name>
<dbReference type="Proteomes" id="UP000593571">
    <property type="component" value="Unassembled WGS sequence"/>
</dbReference>
<dbReference type="AlphaFoldDB" id="A0A7J8E7Q8"/>
<reference evidence="18 19" key="1">
    <citation type="journal article" date="2020" name="Nature">
        <title>Six reference-quality genomes reveal evolution of bat adaptations.</title>
        <authorList>
            <person name="Jebb D."/>
            <person name="Huang Z."/>
            <person name="Pippel M."/>
            <person name="Hughes G.M."/>
            <person name="Lavrichenko K."/>
            <person name="Devanna P."/>
            <person name="Winkler S."/>
            <person name="Jermiin L.S."/>
            <person name="Skirmuntt E.C."/>
            <person name="Katzourakis A."/>
            <person name="Burkitt-Gray L."/>
            <person name="Ray D.A."/>
            <person name="Sullivan K.A.M."/>
            <person name="Roscito J.G."/>
            <person name="Kirilenko B.M."/>
            <person name="Davalos L.M."/>
            <person name="Corthals A.P."/>
            <person name="Power M.L."/>
            <person name="Jones G."/>
            <person name="Ransome R.D."/>
            <person name="Dechmann D.K.N."/>
            <person name="Locatelli A.G."/>
            <person name="Puechmaille S.J."/>
            <person name="Fedrigo O."/>
            <person name="Jarvis E.D."/>
            <person name="Hiller M."/>
            <person name="Vernes S.C."/>
            <person name="Myers E.W."/>
            <person name="Teeling E.C."/>
        </authorList>
    </citation>
    <scope>NUCLEOTIDE SEQUENCE [LARGE SCALE GENOMIC DNA]</scope>
    <source>
        <strain evidence="18">MRouAeg1</strain>
        <tissue evidence="18">Muscle</tissue>
    </source>
</reference>
<feature type="region of interest" description="Disordered" evidence="16">
    <location>
        <begin position="108"/>
        <end position="152"/>
    </location>
</feature>
<dbReference type="InterPro" id="IPR000436">
    <property type="entry name" value="Sushi_SCR_CCP_dom"/>
</dbReference>
<dbReference type="InterPro" id="IPR035976">
    <property type="entry name" value="Sushi/SCR/CCP_sf"/>
</dbReference>
<dbReference type="PANTHER" id="PTHR10573">
    <property type="entry name" value="INTERLEUKIN-2 RECEPTOR ALPHA CHAIN"/>
    <property type="match status" value="1"/>
</dbReference>
<comment type="caution">
    <text evidence="15">Lacks conserved residue(s) required for the propagation of feature annotation.</text>
</comment>
<evidence type="ECO:0000256" key="4">
    <source>
        <dbReference type="ARBA" id="ARBA00022659"/>
    </source>
</evidence>
<evidence type="ECO:0000313" key="19">
    <source>
        <dbReference type="Proteomes" id="UP000593571"/>
    </source>
</evidence>
<dbReference type="GO" id="GO:0002682">
    <property type="term" value="P:regulation of immune system process"/>
    <property type="evidence" value="ECO:0007669"/>
    <property type="project" value="UniProtKB-ARBA"/>
</dbReference>
<feature type="compositionally biased region" description="Polar residues" evidence="16">
    <location>
        <begin position="128"/>
        <end position="139"/>
    </location>
</feature>
<keyword evidence="5" id="KW-0812">Transmembrane</keyword>
<keyword evidence="8" id="KW-0391">Immunity</keyword>
<dbReference type="CDD" id="cd00033">
    <property type="entry name" value="CCP"/>
    <property type="match status" value="1"/>
</dbReference>
<feature type="disulfide bond" evidence="15">
    <location>
        <begin position="145"/>
        <end position="188"/>
    </location>
</feature>
<feature type="compositionally biased region" description="Basic and acidic residues" evidence="16">
    <location>
        <begin position="109"/>
        <end position="127"/>
    </location>
</feature>